<dbReference type="AlphaFoldDB" id="A0A5P0YSV4"/>
<name>A0A5P0YSV4_9ACTN</name>
<dbReference type="PROSITE" id="PS51257">
    <property type="entry name" value="PROKAR_LIPOPROTEIN"/>
    <property type="match status" value="1"/>
</dbReference>
<evidence type="ECO:0000313" key="5">
    <source>
        <dbReference type="EMBL" id="MQS03401.1"/>
    </source>
</evidence>
<evidence type="ECO:0000313" key="7">
    <source>
        <dbReference type="Proteomes" id="UP000517765"/>
    </source>
</evidence>
<organism evidence="5 6">
    <name type="scientific">Streptomyces alkaliterrae</name>
    <dbReference type="NCBI Taxonomy" id="2213162"/>
    <lineage>
        <taxon>Bacteria</taxon>
        <taxon>Bacillati</taxon>
        <taxon>Actinomycetota</taxon>
        <taxon>Actinomycetes</taxon>
        <taxon>Kitasatosporales</taxon>
        <taxon>Streptomycetaceae</taxon>
        <taxon>Streptomyces</taxon>
    </lineage>
</organism>
<proteinExistence type="predicted"/>
<reference evidence="3" key="3">
    <citation type="journal article" name="Syst. Appl. Microbiol.">
        <title>Streptomyces alkaliterrae sp. nov., isolated from an alkaline soil, and emended descriptions of Streptomyces alkaliphilus, Streptomyces calidiresistens and Streptomyces durbertensis.</title>
        <authorList>
            <person name="Swiecimska M."/>
            <person name="Golinska P."/>
            <person name="Nouioui I."/>
            <person name="Wypij M."/>
            <person name="Rai M."/>
            <person name="Sangal V."/>
            <person name="Goodfellow M."/>
        </authorList>
    </citation>
    <scope>NUCLEOTIDE SEQUENCE</scope>
    <source>
        <strain evidence="3">OF3</strain>
        <strain evidence="4">OF8</strain>
    </source>
</reference>
<dbReference type="EMBL" id="JABJWZ010000165">
    <property type="protein sequence ID" value="MBB1255069.1"/>
    <property type="molecule type" value="Genomic_DNA"/>
</dbReference>
<evidence type="ECO:0000313" key="6">
    <source>
        <dbReference type="Proteomes" id="UP000320857"/>
    </source>
</evidence>
<evidence type="ECO:0000313" key="3">
    <source>
        <dbReference type="EMBL" id="MBB1255069.1"/>
    </source>
</evidence>
<reference evidence="5 6" key="1">
    <citation type="submission" date="2019-10" db="EMBL/GenBank/DDBJ databases">
        <title>Streptomyces sp. nov., a novel actinobacterium isolated from alkaline environment.</title>
        <authorList>
            <person name="Golinska P."/>
        </authorList>
    </citation>
    <scope>NUCLEOTIDE SEQUENCE [LARGE SCALE GENOMIC DNA]</scope>
    <source>
        <strain evidence="5 6">OF1</strain>
    </source>
</reference>
<keyword evidence="6" id="KW-1185">Reference proteome</keyword>
<feature type="signal peptide" evidence="2">
    <location>
        <begin position="1"/>
        <end position="21"/>
    </location>
</feature>
<dbReference type="RefSeq" id="WP_143648980.1">
    <property type="nucleotide sequence ID" value="NZ_JABJWZ010000165.1"/>
</dbReference>
<reference evidence="7 8" key="2">
    <citation type="submission" date="2020-05" db="EMBL/GenBank/DDBJ databases">
        <title>Classification of alakaliphilic streptomycetes isolated from an alkaline soil next to Lonar Crater, India and a proposal for the recognition of Streptomyces alkaliterrae sp. nov.</title>
        <authorList>
            <person name="Golinska P."/>
        </authorList>
    </citation>
    <scope>NUCLEOTIDE SEQUENCE [LARGE SCALE GENOMIC DNA]</scope>
    <source>
        <strain evidence="8">OF3</strain>
        <strain evidence="7">OF8</strain>
    </source>
</reference>
<sequence>MIKRAAWGMFALLVATTTACSDSQSDRPGPSTVASSESSEEPTPSETAADEPVALPTNSEGVGALLLQNARDKATDTQAFDRGKVVGVLELTVKGGEGSAEDICDAAEHREDSEDWMSGCTTAITFTRLTDPEYSDFQ</sequence>
<comment type="caution">
    <text evidence="5">The sequence shown here is derived from an EMBL/GenBank/DDBJ whole genome shotgun (WGS) entry which is preliminary data.</text>
</comment>
<dbReference type="Proteomes" id="UP000320857">
    <property type="component" value="Unassembled WGS sequence"/>
</dbReference>
<dbReference type="Proteomes" id="UP000525686">
    <property type="component" value="Unassembled WGS sequence"/>
</dbReference>
<dbReference type="EMBL" id="VJYK02000165">
    <property type="protein sequence ID" value="MQS03401.1"/>
    <property type="molecule type" value="Genomic_DNA"/>
</dbReference>
<evidence type="ECO:0000313" key="8">
    <source>
        <dbReference type="Proteomes" id="UP000525686"/>
    </source>
</evidence>
<feature type="region of interest" description="Disordered" evidence="1">
    <location>
        <begin position="18"/>
        <end position="60"/>
    </location>
</feature>
<accession>A0A5P0YSV4</accession>
<evidence type="ECO:0000256" key="1">
    <source>
        <dbReference type="SAM" id="MobiDB-lite"/>
    </source>
</evidence>
<feature type="chain" id="PRO_5044097668" evidence="2">
    <location>
        <begin position="22"/>
        <end position="138"/>
    </location>
</feature>
<evidence type="ECO:0000256" key="2">
    <source>
        <dbReference type="SAM" id="SignalP"/>
    </source>
</evidence>
<gene>
    <name evidence="5" type="ORF">FNX44_016280</name>
    <name evidence="3" type="ORF">H3146_17180</name>
    <name evidence="4" type="ORF">H3147_05375</name>
</gene>
<feature type="compositionally biased region" description="Low complexity" evidence="1">
    <location>
        <begin position="30"/>
        <end position="47"/>
    </location>
</feature>
<dbReference type="EMBL" id="JABJXA010000020">
    <property type="protein sequence ID" value="MBB1258258.1"/>
    <property type="molecule type" value="Genomic_DNA"/>
</dbReference>
<dbReference type="Proteomes" id="UP000517765">
    <property type="component" value="Unassembled WGS sequence"/>
</dbReference>
<evidence type="ECO:0000313" key="4">
    <source>
        <dbReference type="EMBL" id="MBB1258258.1"/>
    </source>
</evidence>
<keyword evidence="2" id="KW-0732">Signal</keyword>
<protein>
    <submittedName>
        <fullName evidence="5">Uncharacterized protein</fullName>
    </submittedName>
</protein>